<evidence type="ECO:0000313" key="2">
    <source>
        <dbReference type="EMBL" id="SVD73720.1"/>
    </source>
</evidence>
<dbReference type="Pfam" id="PF00248">
    <property type="entry name" value="Aldo_ket_red"/>
    <property type="match status" value="1"/>
</dbReference>
<dbReference type="InterPro" id="IPR023210">
    <property type="entry name" value="NADP_OxRdtase_dom"/>
</dbReference>
<sequence length="41" mass="4438">MIFGSTVEKDDSVSLIRGAIDDGINFIDTAKSYNSGLTEEK</sequence>
<proteinExistence type="predicted"/>
<protein>
    <recommendedName>
        <fullName evidence="1">NADP-dependent oxidoreductase domain-containing protein</fullName>
    </recommendedName>
</protein>
<dbReference type="InterPro" id="IPR036812">
    <property type="entry name" value="NAD(P)_OxRdtase_dom_sf"/>
</dbReference>
<dbReference type="EMBL" id="UINC01169930">
    <property type="protein sequence ID" value="SVD73720.1"/>
    <property type="molecule type" value="Genomic_DNA"/>
</dbReference>
<feature type="domain" description="NADP-dependent oxidoreductase" evidence="1">
    <location>
        <begin position="6"/>
        <end position="40"/>
    </location>
</feature>
<organism evidence="2">
    <name type="scientific">marine metagenome</name>
    <dbReference type="NCBI Taxonomy" id="408172"/>
    <lineage>
        <taxon>unclassified sequences</taxon>
        <taxon>metagenomes</taxon>
        <taxon>ecological metagenomes</taxon>
    </lineage>
</organism>
<dbReference type="Gene3D" id="3.20.20.100">
    <property type="entry name" value="NADP-dependent oxidoreductase domain"/>
    <property type="match status" value="1"/>
</dbReference>
<evidence type="ECO:0000259" key="1">
    <source>
        <dbReference type="Pfam" id="PF00248"/>
    </source>
</evidence>
<reference evidence="2" key="1">
    <citation type="submission" date="2018-05" db="EMBL/GenBank/DDBJ databases">
        <authorList>
            <person name="Lanie J.A."/>
            <person name="Ng W.-L."/>
            <person name="Kazmierczak K.M."/>
            <person name="Andrzejewski T.M."/>
            <person name="Davidsen T.M."/>
            <person name="Wayne K.J."/>
            <person name="Tettelin H."/>
            <person name="Glass J.I."/>
            <person name="Rusch D."/>
            <person name="Podicherti R."/>
            <person name="Tsui H.-C.T."/>
            <person name="Winkler M.E."/>
        </authorList>
    </citation>
    <scope>NUCLEOTIDE SEQUENCE</scope>
</reference>
<accession>A0A382XS92</accession>
<gene>
    <name evidence="2" type="ORF">METZ01_LOCUS426574</name>
</gene>
<dbReference type="SUPFAM" id="SSF51430">
    <property type="entry name" value="NAD(P)-linked oxidoreductase"/>
    <property type="match status" value="1"/>
</dbReference>
<name>A0A382XS92_9ZZZZ</name>
<dbReference type="AlphaFoldDB" id="A0A382XS92"/>